<feature type="transmembrane region" description="Helical" evidence="19">
    <location>
        <begin position="219"/>
        <end position="236"/>
    </location>
</feature>
<keyword evidence="15 19" id="KW-0472">Membrane</keyword>
<dbReference type="OrthoDB" id="60591at2157"/>
<evidence type="ECO:0000256" key="14">
    <source>
        <dbReference type="ARBA" id="ARBA00022994"/>
    </source>
</evidence>
<dbReference type="GO" id="GO:0019386">
    <property type="term" value="P:methanogenesis, from carbon dioxide"/>
    <property type="evidence" value="ECO:0007669"/>
    <property type="project" value="UniProtKB-UniPathway"/>
</dbReference>
<dbReference type="AlphaFoldDB" id="A0A2A2HE96"/>
<evidence type="ECO:0000256" key="15">
    <source>
        <dbReference type="ARBA" id="ARBA00023136"/>
    </source>
</evidence>
<feature type="transmembrane region" description="Helical" evidence="19">
    <location>
        <begin position="165"/>
        <end position="184"/>
    </location>
</feature>
<dbReference type="Pfam" id="PF04211">
    <property type="entry name" value="MtrC"/>
    <property type="match status" value="1"/>
</dbReference>
<keyword evidence="8" id="KW-0554">One-carbon metabolism</keyword>
<dbReference type="GO" id="GO:0005886">
    <property type="term" value="C:plasma membrane"/>
    <property type="evidence" value="ECO:0007669"/>
    <property type="project" value="UniProtKB-SubCell"/>
</dbReference>
<evidence type="ECO:0000256" key="12">
    <source>
        <dbReference type="ARBA" id="ARBA00022967"/>
    </source>
</evidence>
<evidence type="ECO:0000256" key="13">
    <source>
        <dbReference type="ARBA" id="ARBA00022989"/>
    </source>
</evidence>
<dbReference type="UniPathway" id="UPA00640">
    <property type="reaction ID" value="UER00698"/>
</dbReference>
<dbReference type="GO" id="GO:0006730">
    <property type="term" value="P:one-carbon metabolic process"/>
    <property type="evidence" value="ECO:0007669"/>
    <property type="project" value="UniProtKB-KW"/>
</dbReference>
<comment type="subunit">
    <text evidence="5">The complex is composed of 8 subunits; MtrA, MtrB, MtrC, MtrD, MtrE, MtrF, MtrG and MtrH.</text>
</comment>
<keyword evidence="10" id="KW-0808">Transferase</keyword>
<evidence type="ECO:0000256" key="16">
    <source>
        <dbReference type="ARBA" id="ARBA00029817"/>
    </source>
</evidence>
<evidence type="ECO:0000256" key="7">
    <source>
        <dbReference type="ARBA" id="ARBA00022475"/>
    </source>
</evidence>
<evidence type="ECO:0000256" key="4">
    <source>
        <dbReference type="ARBA" id="ARBA00007607"/>
    </source>
</evidence>
<comment type="similarity">
    <text evidence="4">Belongs to the MtrC family.</text>
</comment>
<comment type="subcellular location">
    <subcellularLocation>
        <location evidence="2">Cell membrane</location>
        <topology evidence="2">Multi-pass membrane protein</topology>
    </subcellularLocation>
</comment>
<protein>
    <recommendedName>
        <fullName evidence="6">Tetrahydromethanopterin S-methyltransferase subunit C</fullName>
        <ecNumber evidence="18">7.2.1.4</ecNumber>
    </recommendedName>
    <alternativeName>
        <fullName evidence="16">N5-methyltetrahydromethanopterin--coenzyme M methyltransferase subunit C</fullName>
    </alternativeName>
</protein>
<evidence type="ECO:0000256" key="2">
    <source>
        <dbReference type="ARBA" id="ARBA00004651"/>
    </source>
</evidence>
<evidence type="ECO:0000256" key="18">
    <source>
        <dbReference type="ARBA" id="ARBA00044970"/>
    </source>
</evidence>
<comment type="caution">
    <text evidence="20">The sequence shown here is derived from an EMBL/GenBank/DDBJ whole genome shotgun (WGS) entry which is preliminary data.</text>
</comment>
<feature type="transmembrane region" description="Helical" evidence="19">
    <location>
        <begin position="36"/>
        <end position="56"/>
    </location>
</feature>
<comment type="pathway">
    <text evidence="3">One-carbon metabolism; methanogenesis from CO(2); methyl-coenzyme M from 5,10-methylene-5,6,7,8-tetrahydromethanopterin: step 2/2.</text>
</comment>
<dbReference type="RefSeq" id="WP_095608294.1">
    <property type="nucleotide sequence ID" value="NZ_LMVN01000008.1"/>
</dbReference>
<evidence type="ECO:0000256" key="3">
    <source>
        <dbReference type="ARBA" id="ARBA00004839"/>
    </source>
</evidence>
<dbReference type="EC" id="7.2.1.4" evidence="18"/>
<accession>A0A2A2HE96</accession>
<comment type="function">
    <text evidence="1">Part of a complex that catalyzes the formation of methyl-coenzyme M and tetrahydromethanopterin from coenzyme M and methyl-tetrahydromethanopterin. This is an energy-conserving, sodium-ion translocating step.</text>
</comment>
<evidence type="ECO:0000256" key="19">
    <source>
        <dbReference type="SAM" id="Phobius"/>
    </source>
</evidence>
<keyword evidence="7" id="KW-1003">Cell membrane</keyword>
<keyword evidence="13 19" id="KW-1133">Transmembrane helix</keyword>
<feature type="transmembrane region" description="Helical" evidence="19">
    <location>
        <begin position="12"/>
        <end position="30"/>
    </location>
</feature>
<evidence type="ECO:0000256" key="11">
    <source>
        <dbReference type="ARBA" id="ARBA00022692"/>
    </source>
</evidence>
<evidence type="ECO:0000313" key="20">
    <source>
        <dbReference type="EMBL" id="PAV07759.1"/>
    </source>
</evidence>
<comment type="catalytic activity">
    <reaction evidence="17">
        <text>5-methyl-5,6,7,8-tetrahydromethanopterin + coenzyme M + 2 Na(+)(in) = 5,6,7,8-tetrahydromethanopterin + methyl-coenzyme M + 2 Na(+)(out)</text>
        <dbReference type="Rhea" id="RHEA:53492"/>
        <dbReference type="ChEBI" id="CHEBI:29101"/>
        <dbReference type="ChEBI" id="CHEBI:58103"/>
        <dbReference type="ChEBI" id="CHEBI:58116"/>
        <dbReference type="ChEBI" id="CHEBI:58286"/>
        <dbReference type="ChEBI" id="CHEBI:58319"/>
        <dbReference type="EC" id="7.2.1.4"/>
    </reaction>
</comment>
<feature type="transmembrane region" description="Helical" evidence="19">
    <location>
        <begin position="196"/>
        <end position="213"/>
    </location>
</feature>
<sequence length="271" mass="29868">MKLKNDLYSQDLIALVAIVVSLVCVFFTEVPLVGGFFSVLILVVGTIYASNTIRIIGASTITKQGNSIDYLLTACGCISSLAGTSLSVMFDLKYLFPLFSILVAAFSGYMLVLIMRYILKVDDKIMTKSFISISVSSMICSLGMATFICSSYATDTIYTVVMKSGYTILQIILILLIKQLSYNATKGPNEDQKRTITLAVAYAFLSLIALAIISIPQNPYWIIDLSICIIGCYICIKKFIKFSKHQAASVRYHGFYQGNKSQDKGDLKLDD</sequence>
<feature type="transmembrane region" description="Helical" evidence="19">
    <location>
        <begin position="94"/>
        <end position="118"/>
    </location>
</feature>
<evidence type="ECO:0000256" key="10">
    <source>
        <dbReference type="ARBA" id="ARBA00022679"/>
    </source>
</evidence>
<keyword evidence="11 19" id="KW-0812">Transmembrane</keyword>
<evidence type="ECO:0000256" key="9">
    <source>
        <dbReference type="ARBA" id="ARBA00022603"/>
    </source>
</evidence>
<dbReference type="InterPro" id="IPR005865">
    <property type="entry name" value="THM_MeTrfase_su_C"/>
</dbReference>
<dbReference type="EMBL" id="LMVN01000008">
    <property type="protein sequence ID" value="PAV07759.1"/>
    <property type="molecule type" value="Genomic_DNA"/>
</dbReference>
<evidence type="ECO:0000256" key="5">
    <source>
        <dbReference type="ARBA" id="ARBA00011616"/>
    </source>
</evidence>
<evidence type="ECO:0000256" key="1">
    <source>
        <dbReference type="ARBA" id="ARBA00002533"/>
    </source>
</evidence>
<feature type="transmembrane region" description="Helical" evidence="19">
    <location>
        <begin position="68"/>
        <end position="88"/>
    </location>
</feature>
<evidence type="ECO:0000256" key="6">
    <source>
        <dbReference type="ARBA" id="ARBA00015131"/>
    </source>
</evidence>
<dbReference type="GO" id="GO:0032259">
    <property type="term" value="P:methylation"/>
    <property type="evidence" value="ECO:0007669"/>
    <property type="project" value="UniProtKB-KW"/>
</dbReference>
<keyword evidence="9" id="KW-0489">Methyltransferase</keyword>
<dbReference type="Proteomes" id="UP000217528">
    <property type="component" value="Unassembled WGS sequence"/>
</dbReference>
<gene>
    <name evidence="20" type="ORF">ASJ82_03790</name>
</gene>
<dbReference type="GO" id="GO:0030269">
    <property type="term" value="F:tetrahydromethanopterin S-methyltransferase activity"/>
    <property type="evidence" value="ECO:0007669"/>
    <property type="project" value="UniProtKB-EC"/>
</dbReference>
<proteinExistence type="inferred from homology"/>
<evidence type="ECO:0000256" key="17">
    <source>
        <dbReference type="ARBA" id="ARBA00044880"/>
    </source>
</evidence>
<keyword evidence="21" id="KW-1185">Reference proteome</keyword>
<evidence type="ECO:0000256" key="8">
    <source>
        <dbReference type="ARBA" id="ARBA00022563"/>
    </source>
</evidence>
<keyword evidence="14" id="KW-0484">Methanogenesis</keyword>
<evidence type="ECO:0000313" key="21">
    <source>
        <dbReference type="Proteomes" id="UP000217528"/>
    </source>
</evidence>
<keyword evidence="12" id="KW-1278">Translocase</keyword>
<reference evidence="20 21" key="1">
    <citation type="journal article" date="2017" name="BMC Genomics">
        <title>Genomic analysis of methanogenic archaea reveals a shift towards energy conservation.</title>
        <authorList>
            <person name="Gilmore S.P."/>
            <person name="Henske J.K."/>
            <person name="Sexton J.A."/>
            <person name="Solomon K.V."/>
            <person name="Seppala S."/>
            <person name="Yoo J.I."/>
            <person name="Huyett L.M."/>
            <person name="Pressman A."/>
            <person name="Cogan J.Z."/>
            <person name="Kivenson V."/>
            <person name="Peng X."/>
            <person name="Tan Y."/>
            <person name="Valentine D.L."/>
            <person name="O'Malley M.A."/>
        </authorList>
    </citation>
    <scope>NUCLEOTIDE SEQUENCE [LARGE SCALE GENOMIC DNA]</scope>
    <source>
        <strain evidence="20 21">1R-7</strain>
    </source>
</reference>
<feature type="transmembrane region" description="Helical" evidence="19">
    <location>
        <begin position="130"/>
        <end position="153"/>
    </location>
</feature>
<name>A0A2A2HE96_9EURY</name>
<organism evidence="20 21">
    <name type="scientific">Methanosphaera cuniculi</name>
    <dbReference type="NCBI Taxonomy" id="1077256"/>
    <lineage>
        <taxon>Archaea</taxon>
        <taxon>Methanobacteriati</taxon>
        <taxon>Methanobacteriota</taxon>
        <taxon>Methanomada group</taxon>
        <taxon>Methanobacteria</taxon>
        <taxon>Methanobacteriales</taxon>
        <taxon>Methanobacteriaceae</taxon>
        <taxon>Methanosphaera</taxon>
    </lineage>
</organism>